<dbReference type="EMBL" id="CVQI01036790">
    <property type="protein sequence ID" value="CRK47620.1"/>
    <property type="molecule type" value="Genomic_DNA"/>
</dbReference>
<feature type="non-terminal residue" evidence="2">
    <location>
        <position position="1"/>
    </location>
</feature>
<dbReference type="STRING" id="100787.A0A0G4NMC5"/>
<gene>
    <name evidence="1" type="ORF">BN1708_019845</name>
    <name evidence="2" type="ORF">BN1723_020343</name>
</gene>
<organism evidence="2 4">
    <name type="scientific">Verticillium longisporum</name>
    <name type="common">Verticillium dahliae var. longisporum</name>
    <dbReference type="NCBI Taxonomy" id="100787"/>
    <lineage>
        <taxon>Eukaryota</taxon>
        <taxon>Fungi</taxon>
        <taxon>Dikarya</taxon>
        <taxon>Ascomycota</taxon>
        <taxon>Pezizomycotina</taxon>
        <taxon>Sordariomycetes</taxon>
        <taxon>Hypocreomycetidae</taxon>
        <taxon>Glomerellales</taxon>
        <taxon>Plectosphaerellaceae</taxon>
        <taxon>Verticillium</taxon>
    </lineage>
</organism>
<protein>
    <submittedName>
        <fullName evidence="2">Uncharacterized protein</fullName>
    </submittedName>
</protein>
<evidence type="ECO:0000313" key="4">
    <source>
        <dbReference type="Proteomes" id="UP000045706"/>
    </source>
</evidence>
<dbReference type="Gene3D" id="1.25.40.10">
    <property type="entry name" value="Tetratricopeptide repeat domain"/>
    <property type="match status" value="1"/>
</dbReference>
<keyword evidence="3" id="KW-1185">Reference proteome</keyword>
<dbReference type="Proteomes" id="UP000044602">
    <property type="component" value="Unassembled WGS sequence"/>
</dbReference>
<sequence length="94" mass="11195">PGEVKADPEATHQNDEHLSKLNNKRLCERWLDSLFMVLYEDLRVYTIWRTQMAQYRAQSMQYRKSAEEWEILGSLAERLQHTDEAMEAYRSCLA</sequence>
<dbReference type="InterPro" id="IPR011990">
    <property type="entry name" value="TPR-like_helical_dom_sf"/>
</dbReference>
<proteinExistence type="predicted"/>
<dbReference type="EMBL" id="CVQH01023725">
    <property type="protein sequence ID" value="CRK35868.1"/>
    <property type="molecule type" value="Genomic_DNA"/>
</dbReference>
<dbReference type="AlphaFoldDB" id="A0A0G4NMC5"/>
<dbReference type="GO" id="GO:0034044">
    <property type="term" value="C:exomer complex"/>
    <property type="evidence" value="ECO:0007669"/>
    <property type="project" value="UniProtKB-ARBA"/>
</dbReference>
<reference evidence="3 4" key="1">
    <citation type="submission" date="2015-05" db="EMBL/GenBank/DDBJ databases">
        <authorList>
            <person name="Fogelqvist Johan"/>
        </authorList>
    </citation>
    <scope>NUCLEOTIDE SEQUENCE [LARGE SCALE GENOMIC DNA]</scope>
    <source>
        <strain evidence="1">VL1</strain>
        <strain evidence="2">VL2</strain>
    </source>
</reference>
<evidence type="ECO:0000313" key="3">
    <source>
        <dbReference type="Proteomes" id="UP000044602"/>
    </source>
</evidence>
<dbReference type="PANTHER" id="PTHR31975:SF1">
    <property type="entry name" value="BUD SITE SELECTION PROTEIN 7-RELATED"/>
    <property type="match status" value="1"/>
</dbReference>
<evidence type="ECO:0000313" key="2">
    <source>
        <dbReference type="EMBL" id="CRK47620.1"/>
    </source>
</evidence>
<accession>A0A0G4NMC5</accession>
<dbReference type="PANTHER" id="PTHR31975">
    <property type="entry name" value="BUD SITE SELECTION PROTEIN 7-RELATED"/>
    <property type="match status" value="1"/>
</dbReference>
<dbReference type="Proteomes" id="UP000045706">
    <property type="component" value="Unassembled WGS sequence"/>
</dbReference>
<evidence type="ECO:0000313" key="1">
    <source>
        <dbReference type="EMBL" id="CRK35868.1"/>
    </source>
</evidence>
<dbReference type="InterPro" id="IPR015374">
    <property type="entry name" value="ChAPs"/>
</dbReference>
<name>A0A0G4NMC5_VERLO</name>
<feature type="non-terminal residue" evidence="2">
    <location>
        <position position="94"/>
    </location>
</feature>
<dbReference type="GO" id="GO:0006893">
    <property type="term" value="P:Golgi to plasma membrane transport"/>
    <property type="evidence" value="ECO:0007669"/>
    <property type="project" value="TreeGrafter"/>
</dbReference>